<dbReference type="Proteomes" id="UP000198426">
    <property type="component" value="Unassembled WGS sequence"/>
</dbReference>
<dbReference type="RefSeq" id="WP_089231507.1">
    <property type="nucleotide sequence ID" value="NZ_FZOY01000001.1"/>
</dbReference>
<dbReference type="InterPro" id="IPR050557">
    <property type="entry name" value="RTX_toxin/Mannuronan_C5-epim"/>
</dbReference>
<proteinExistence type="predicted"/>
<evidence type="ECO:0000313" key="5">
    <source>
        <dbReference type="Proteomes" id="UP000198426"/>
    </source>
</evidence>
<dbReference type="GO" id="GO:0005509">
    <property type="term" value="F:calcium ion binding"/>
    <property type="evidence" value="ECO:0007669"/>
    <property type="project" value="InterPro"/>
</dbReference>
<dbReference type="InterPro" id="IPR001343">
    <property type="entry name" value="Hemolysn_Ca-bd"/>
</dbReference>
<organism evidence="4 5">
    <name type="scientific">Tropicimonas sediminicola</name>
    <dbReference type="NCBI Taxonomy" id="1031541"/>
    <lineage>
        <taxon>Bacteria</taxon>
        <taxon>Pseudomonadati</taxon>
        <taxon>Pseudomonadota</taxon>
        <taxon>Alphaproteobacteria</taxon>
        <taxon>Rhodobacterales</taxon>
        <taxon>Roseobacteraceae</taxon>
        <taxon>Tropicimonas</taxon>
    </lineage>
</organism>
<dbReference type="Gene3D" id="2.150.10.10">
    <property type="entry name" value="Serralysin-like metalloprotease, C-terminal"/>
    <property type="match status" value="2"/>
</dbReference>
<feature type="region of interest" description="Disordered" evidence="3">
    <location>
        <begin position="651"/>
        <end position="686"/>
    </location>
</feature>
<evidence type="ECO:0000256" key="3">
    <source>
        <dbReference type="SAM" id="MobiDB-lite"/>
    </source>
</evidence>
<name>A0A239DI30_9RHOB</name>
<dbReference type="InterPro" id="IPR018511">
    <property type="entry name" value="Hemolysin-typ_Ca-bd_CS"/>
</dbReference>
<sequence length="851" mass="87723">MELEKIGTEFLVNTETYSDQYKPTITGLSGGGFVVSWYSYDSQQDTSSSGIKAQIYDAEGVKQGGEFLVNTETNLYQEVPTITGLSGGGFVVSWASYDGQQDGSGYGIKAQIYDAEGETQGAEFLVNTETYNTQYSPAITELSGGGFVVSWFSADGQQDTSSYGIKAQIFDAEGVKQGGEFLVNTETISDQYNPTITELSGGGFVVSWRSADGQQDSSGYGIKAQIFDAEGVKQGGEFLVNTETYGDQSSPAITGLSGGGFVVSWHSSDGQQDSSGYGIKAQIFDAEGVKQGGEFLVNIETFDGQYHPTITGLSGGGFVVSWYSYDGQQDGSGSAIKAQIFDAEGVKQGEEFLVNVETNNYQVFPAITEIGDGDFVIAWASADGQQDTSGYGIKAQIFSVDINSDPTGEVTLTGTPAQGETLTADTSDLGDADGLGEFDYQWLRDGDEIDGATGKTYELTQADVDGEISVEVSWVDGKGTEESVASAPTTAVANDNDDPTGEVALTGATTVGETLTADTSALADADGLGKFAYLWLRDGRAIDGATGTAHELTAEDARAKISVEVSWIDGYGVEETVTSAASATVLFGDLVLIGTDDAETLRGYDGADLLVGKAGDDTLIGGAGDDRFWAGDGADELLGWTGDDFLHGGAGGDTLEGNAGNDSLRGAAGTDTLHGGAGADDLKGGADDDVLKGGSGDDRLWGGAGMDVLEGGAGMDQLGGGHGADVLKGGAGTDALQGNGGSDTLMGHAGDDVLDGGNGQDVLVGGLGNDTLTGGNGADAFVFSGDAGTDTITDFEAGRDVIAILDGARTLNDLAFTQSGDDTLVRFAATEILVENITVETLQDADLFQLG</sequence>
<dbReference type="PANTHER" id="PTHR38340">
    <property type="entry name" value="S-LAYER PROTEIN"/>
    <property type="match status" value="1"/>
</dbReference>
<dbReference type="AlphaFoldDB" id="A0A239DI30"/>
<dbReference type="SUPFAM" id="SSF51120">
    <property type="entry name" value="beta-Roll"/>
    <property type="match status" value="2"/>
</dbReference>
<gene>
    <name evidence="4" type="ORF">SAMN05421757_101844</name>
</gene>
<accession>A0A239DI30</accession>
<evidence type="ECO:0000256" key="2">
    <source>
        <dbReference type="ARBA" id="ARBA00022525"/>
    </source>
</evidence>
<keyword evidence="2" id="KW-0964">Secreted</keyword>
<dbReference type="GO" id="GO:0005576">
    <property type="term" value="C:extracellular region"/>
    <property type="evidence" value="ECO:0007669"/>
    <property type="project" value="UniProtKB-SubCell"/>
</dbReference>
<reference evidence="4 5" key="1">
    <citation type="submission" date="2017-06" db="EMBL/GenBank/DDBJ databases">
        <authorList>
            <person name="Kim H.J."/>
            <person name="Triplett B.A."/>
        </authorList>
    </citation>
    <scope>NUCLEOTIDE SEQUENCE [LARGE SCALE GENOMIC DNA]</scope>
    <source>
        <strain evidence="4 5">DSM 29339</strain>
    </source>
</reference>
<evidence type="ECO:0000256" key="1">
    <source>
        <dbReference type="ARBA" id="ARBA00004613"/>
    </source>
</evidence>
<dbReference type="PRINTS" id="PR00313">
    <property type="entry name" value="CABNDNGRPT"/>
</dbReference>
<evidence type="ECO:0000313" key="4">
    <source>
        <dbReference type="EMBL" id="SNS32096.1"/>
    </source>
</evidence>
<dbReference type="InterPro" id="IPR011049">
    <property type="entry name" value="Serralysin-like_metalloprot_C"/>
</dbReference>
<dbReference type="OrthoDB" id="9773411at2"/>
<dbReference type="Pfam" id="PF00353">
    <property type="entry name" value="HemolysinCabind"/>
    <property type="match status" value="5"/>
</dbReference>
<comment type="subcellular location">
    <subcellularLocation>
        <location evidence="1">Secreted</location>
    </subcellularLocation>
</comment>
<dbReference type="PROSITE" id="PS00330">
    <property type="entry name" value="HEMOLYSIN_CALCIUM"/>
    <property type="match status" value="3"/>
</dbReference>
<dbReference type="PANTHER" id="PTHR38340:SF1">
    <property type="entry name" value="S-LAYER PROTEIN"/>
    <property type="match status" value="1"/>
</dbReference>
<keyword evidence="5" id="KW-1185">Reference proteome</keyword>
<dbReference type="Gene3D" id="2.60.40.2700">
    <property type="match status" value="2"/>
</dbReference>
<dbReference type="EMBL" id="FZOY01000001">
    <property type="protein sequence ID" value="SNS32096.1"/>
    <property type="molecule type" value="Genomic_DNA"/>
</dbReference>
<protein>
    <submittedName>
        <fullName evidence="4">Hemolysin-type calcium-binding repeat-containing protein</fullName>
    </submittedName>
</protein>